<dbReference type="RefSeq" id="WP_213890140.1">
    <property type="nucleotide sequence ID" value="NZ_JAGFNU010000009.1"/>
</dbReference>
<dbReference type="EMBL" id="JBHMEA010000024">
    <property type="protein sequence ID" value="MFB9231524.1"/>
    <property type="molecule type" value="Genomic_DNA"/>
</dbReference>
<reference evidence="2 3" key="1">
    <citation type="submission" date="2024-09" db="EMBL/GenBank/DDBJ databases">
        <authorList>
            <person name="Sun Q."/>
            <person name="Mori K."/>
        </authorList>
    </citation>
    <scope>NUCLEOTIDE SEQUENCE [LARGE SCALE GENOMIC DNA]</scope>
    <source>
        <strain evidence="2 3">CECT 8726</strain>
    </source>
</reference>
<accession>A0ABV5JDJ6</accession>
<evidence type="ECO:0000313" key="3">
    <source>
        <dbReference type="Proteomes" id="UP001589683"/>
    </source>
</evidence>
<feature type="transmembrane region" description="Helical" evidence="1">
    <location>
        <begin position="50"/>
        <end position="74"/>
    </location>
</feature>
<keyword evidence="1" id="KW-0472">Membrane</keyword>
<keyword evidence="1" id="KW-1133">Transmembrane helix</keyword>
<name>A0ABV5JDJ6_9RHOB</name>
<evidence type="ECO:0000256" key="1">
    <source>
        <dbReference type="SAM" id="Phobius"/>
    </source>
</evidence>
<sequence length="95" mass="10293">MIWTVWWVWLSAALVLAILEVLAPGFILIGFAVGAAVVGIFLVIGGPLSALLMVSLPATLLLFAVSSLVAWYVLRRVVGVRKSQVKSWDDKDVND</sequence>
<proteinExistence type="predicted"/>
<evidence type="ECO:0000313" key="2">
    <source>
        <dbReference type="EMBL" id="MFB9231524.1"/>
    </source>
</evidence>
<gene>
    <name evidence="2" type="ORF">ACFFUT_06970</name>
</gene>
<organism evidence="2 3">
    <name type="scientific">Pseudohalocynthiibacter aestuariivivens</name>
    <dbReference type="NCBI Taxonomy" id="1591409"/>
    <lineage>
        <taxon>Bacteria</taxon>
        <taxon>Pseudomonadati</taxon>
        <taxon>Pseudomonadota</taxon>
        <taxon>Alphaproteobacteria</taxon>
        <taxon>Rhodobacterales</taxon>
        <taxon>Paracoccaceae</taxon>
        <taxon>Pseudohalocynthiibacter</taxon>
    </lineage>
</organism>
<keyword evidence="3" id="KW-1185">Reference proteome</keyword>
<feature type="transmembrane region" description="Helical" evidence="1">
    <location>
        <begin position="6"/>
        <end position="22"/>
    </location>
</feature>
<dbReference type="Proteomes" id="UP001589683">
    <property type="component" value="Unassembled WGS sequence"/>
</dbReference>
<comment type="caution">
    <text evidence="2">The sequence shown here is derived from an EMBL/GenBank/DDBJ whole genome shotgun (WGS) entry which is preliminary data.</text>
</comment>
<keyword evidence="1" id="KW-0812">Transmembrane</keyword>
<feature type="transmembrane region" description="Helical" evidence="1">
    <location>
        <begin position="27"/>
        <end position="44"/>
    </location>
</feature>
<protein>
    <submittedName>
        <fullName evidence="2">NfeD family protein</fullName>
    </submittedName>
</protein>